<dbReference type="GO" id="GO:0004060">
    <property type="term" value="F:arylamine N-acetyltransferase activity"/>
    <property type="evidence" value="ECO:0007669"/>
    <property type="project" value="UniProtKB-EC"/>
</dbReference>
<dbReference type="EC" id="2.3.1.5" evidence="2"/>
<dbReference type="InterPro" id="IPR038765">
    <property type="entry name" value="Papain-like_cys_pep_sf"/>
</dbReference>
<evidence type="ECO:0000256" key="5">
    <source>
        <dbReference type="RuleBase" id="RU003452"/>
    </source>
</evidence>
<reference evidence="6" key="2">
    <citation type="submission" date="2025-08" db="UniProtKB">
        <authorList>
            <consortium name="Ensembl"/>
        </authorList>
    </citation>
    <scope>IDENTIFICATION</scope>
</reference>
<accession>A0AAQ6ICQ6</accession>
<organism evidence="6 7">
    <name type="scientific">Anabas testudineus</name>
    <name type="common">Climbing perch</name>
    <name type="synonym">Anthias testudineus</name>
    <dbReference type="NCBI Taxonomy" id="64144"/>
    <lineage>
        <taxon>Eukaryota</taxon>
        <taxon>Metazoa</taxon>
        <taxon>Chordata</taxon>
        <taxon>Craniata</taxon>
        <taxon>Vertebrata</taxon>
        <taxon>Euteleostomi</taxon>
        <taxon>Actinopterygii</taxon>
        <taxon>Neopterygii</taxon>
        <taxon>Teleostei</taxon>
        <taxon>Neoteleostei</taxon>
        <taxon>Acanthomorphata</taxon>
        <taxon>Anabantaria</taxon>
        <taxon>Anabantiformes</taxon>
        <taxon>Anabantoidei</taxon>
        <taxon>Anabantidae</taxon>
        <taxon>Anabas</taxon>
    </lineage>
</organism>
<dbReference type="PANTHER" id="PTHR11786:SF8">
    <property type="entry name" value="ARYLAMINE N-ACETYLTRANSFERASE 1"/>
    <property type="match status" value="1"/>
</dbReference>
<evidence type="ECO:0000313" key="6">
    <source>
        <dbReference type="Ensembl" id="ENSATEP00000072899.1"/>
    </source>
</evidence>
<dbReference type="PRINTS" id="PR01543">
    <property type="entry name" value="ANATRNSFRASE"/>
</dbReference>
<dbReference type="PANTHER" id="PTHR11786">
    <property type="entry name" value="N-HYDROXYARYLAMINE O-ACETYLTRANSFERASE"/>
    <property type="match status" value="1"/>
</dbReference>
<evidence type="ECO:0000256" key="4">
    <source>
        <dbReference type="ARBA" id="ARBA00023315"/>
    </source>
</evidence>
<dbReference type="Gene3D" id="3.30.2140.20">
    <property type="match status" value="1"/>
</dbReference>
<sequence length="294" mass="33677">MEGEMNLEEYFSRISFHGSCNNLDLATLKLLHKQHVLSIPFENLSVHCGERITMDLEVIFNKIVRSSRGGWCLENNFLFGWVLRQMGYDTEMLGSRVFNSATNDFYTTDNHLINKVVIDGKAYITDVSFGMSSQLWEPLELVSGKDQPQAAGACRLIDKGDHWVLEKTGRKPKVVNPEFAKSSLVNQKLKKPLYSFTLVPREARHFLEVCHSLQTDPRSLFTNKSICSLQTPTGFRGLVGWTYSEVTYKPEEGVDVLDMRDIPDDEIDQILREKFNIKLQNKLQPVNKTAYYTL</sequence>
<name>A0AAQ6ICQ6_ANATE</name>
<dbReference type="Pfam" id="PF00797">
    <property type="entry name" value="Acetyltransf_2"/>
    <property type="match status" value="1"/>
</dbReference>
<dbReference type="GeneTree" id="ENSGT00390000012054"/>
<reference evidence="6" key="3">
    <citation type="submission" date="2025-09" db="UniProtKB">
        <authorList>
            <consortium name="Ensembl"/>
        </authorList>
    </citation>
    <scope>IDENTIFICATION</scope>
</reference>
<dbReference type="InterPro" id="IPR053710">
    <property type="entry name" value="Arylamine_NAT_domain_sf"/>
</dbReference>
<comment type="similarity">
    <text evidence="1 5">Belongs to the arylamine N-acetyltransferase family.</text>
</comment>
<keyword evidence="4 5" id="KW-0012">Acyltransferase</keyword>
<keyword evidence="3 5" id="KW-0808">Transferase</keyword>
<evidence type="ECO:0000256" key="2">
    <source>
        <dbReference type="ARBA" id="ARBA00012701"/>
    </source>
</evidence>
<dbReference type="AlphaFoldDB" id="A0AAQ6ICQ6"/>
<protein>
    <recommendedName>
        <fullName evidence="2">arylamine N-acetyltransferase</fullName>
        <ecNumber evidence="2">2.3.1.5</ecNumber>
    </recommendedName>
</protein>
<dbReference type="InterPro" id="IPR001447">
    <property type="entry name" value="Arylamine_N-AcTrfase"/>
</dbReference>
<evidence type="ECO:0000256" key="1">
    <source>
        <dbReference type="ARBA" id="ARBA00006547"/>
    </source>
</evidence>
<proteinExistence type="inferred from homology"/>
<dbReference type="Ensembl" id="ENSATET00000078403.1">
    <property type="protein sequence ID" value="ENSATEP00000072899.1"/>
    <property type="gene ID" value="ENSATEG00000033486.1"/>
</dbReference>
<dbReference type="FunFam" id="3.30.2140.20:FF:000001">
    <property type="entry name" value="Arylamine N-acetyltransferase 1"/>
    <property type="match status" value="1"/>
</dbReference>
<evidence type="ECO:0000256" key="3">
    <source>
        <dbReference type="ARBA" id="ARBA00022679"/>
    </source>
</evidence>
<dbReference type="Proteomes" id="UP000265040">
    <property type="component" value="Chromosome 3"/>
</dbReference>
<reference evidence="6 7" key="1">
    <citation type="submission" date="2021-04" db="EMBL/GenBank/DDBJ databases">
        <authorList>
            <consortium name="Wellcome Sanger Institute Data Sharing"/>
        </authorList>
    </citation>
    <scope>NUCLEOTIDE SEQUENCE [LARGE SCALE GENOMIC DNA]</scope>
</reference>
<evidence type="ECO:0000313" key="7">
    <source>
        <dbReference type="Proteomes" id="UP000265040"/>
    </source>
</evidence>
<keyword evidence="7" id="KW-1185">Reference proteome</keyword>
<dbReference type="SUPFAM" id="SSF54001">
    <property type="entry name" value="Cysteine proteinases"/>
    <property type="match status" value="1"/>
</dbReference>